<organism evidence="2">
    <name type="scientific">Timema douglasi</name>
    <name type="common">Walking stick</name>
    <dbReference type="NCBI Taxonomy" id="61478"/>
    <lineage>
        <taxon>Eukaryota</taxon>
        <taxon>Metazoa</taxon>
        <taxon>Ecdysozoa</taxon>
        <taxon>Arthropoda</taxon>
        <taxon>Hexapoda</taxon>
        <taxon>Insecta</taxon>
        <taxon>Pterygota</taxon>
        <taxon>Neoptera</taxon>
        <taxon>Polyneoptera</taxon>
        <taxon>Phasmatodea</taxon>
        <taxon>Timematodea</taxon>
        <taxon>Timematoidea</taxon>
        <taxon>Timematidae</taxon>
        <taxon>Timema</taxon>
    </lineage>
</organism>
<feature type="compositionally biased region" description="Basic and acidic residues" evidence="1">
    <location>
        <begin position="53"/>
        <end position="70"/>
    </location>
</feature>
<evidence type="ECO:0000256" key="1">
    <source>
        <dbReference type="SAM" id="MobiDB-lite"/>
    </source>
</evidence>
<feature type="region of interest" description="Disordered" evidence="1">
    <location>
        <begin position="99"/>
        <end position="134"/>
    </location>
</feature>
<dbReference type="AlphaFoldDB" id="A0A7R8VN55"/>
<evidence type="ECO:0000313" key="2">
    <source>
        <dbReference type="EMBL" id="CAD7199470.1"/>
    </source>
</evidence>
<feature type="compositionally biased region" description="Basic and acidic residues" evidence="1">
    <location>
        <begin position="1"/>
        <end position="46"/>
    </location>
</feature>
<reference evidence="2" key="1">
    <citation type="submission" date="2020-11" db="EMBL/GenBank/DDBJ databases">
        <authorList>
            <person name="Tran Van P."/>
        </authorList>
    </citation>
    <scope>NUCLEOTIDE SEQUENCE</scope>
</reference>
<name>A0A7R8VN55_TIMDO</name>
<dbReference type="EMBL" id="OA566795">
    <property type="protein sequence ID" value="CAD7199470.1"/>
    <property type="molecule type" value="Genomic_DNA"/>
</dbReference>
<accession>A0A7R8VN55</accession>
<proteinExistence type="predicted"/>
<feature type="region of interest" description="Disordered" evidence="1">
    <location>
        <begin position="1"/>
        <end position="70"/>
    </location>
</feature>
<protein>
    <submittedName>
        <fullName evidence="2">Uncharacterized protein</fullName>
    </submittedName>
</protein>
<gene>
    <name evidence="2" type="ORF">TDIB3V08_LOCUS5719</name>
</gene>
<sequence>MERERVARRERNGEKKGGGGEREMVRRKGVVEREKSWEERGRWRERNRGKKGGGGEKKWWEEGGGGEKEMATPIDHAHIAGAVPMATDLDGRDSVTCALESGATKARPVTQGRGRKKRSPSQSGAPRYRNNRELDASWKDTLSATLKNTPGFQKHIDWVVPLAPVRVREAPPHPYTPIERVHNLAFKARGSTVFESQFLRKEVKILSLKERILEELAQVSQFLNQKIMATMGSSPNYQLKKEIGQLKQTAIDWYCCAGHSGGGNQGVSDPSLSVVLDHHESDSLDDSTIEEC</sequence>